<name>A0A6L2MHV5_TANCI</name>
<feature type="compositionally biased region" description="Polar residues" evidence="1">
    <location>
        <begin position="135"/>
        <end position="160"/>
    </location>
</feature>
<organism evidence="2">
    <name type="scientific">Tanacetum cinerariifolium</name>
    <name type="common">Dalmatian daisy</name>
    <name type="synonym">Chrysanthemum cinerariifolium</name>
    <dbReference type="NCBI Taxonomy" id="118510"/>
    <lineage>
        <taxon>Eukaryota</taxon>
        <taxon>Viridiplantae</taxon>
        <taxon>Streptophyta</taxon>
        <taxon>Embryophyta</taxon>
        <taxon>Tracheophyta</taxon>
        <taxon>Spermatophyta</taxon>
        <taxon>Magnoliopsida</taxon>
        <taxon>eudicotyledons</taxon>
        <taxon>Gunneridae</taxon>
        <taxon>Pentapetalae</taxon>
        <taxon>asterids</taxon>
        <taxon>campanulids</taxon>
        <taxon>Asterales</taxon>
        <taxon>Asteraceae</taxon>
        <taxon>Asteroideae</taxon>
        <taxon>Anthemideae</taxon>
        <taxon>Anthemidinae</taxon>
        <taxon>Tanacetum</taxon>
    </lineage>
</organism>
<evidence type="ECO:0000256" key="1">
    <source>
        <dbReference type="SAM" id="MobiDB-lite"/>
    </source>
</evidence>
<evidence type="ECO:0000313" key="2">
    <source>
        <dbReference type="EMBL" id="GEU73508.1"/>
    </source>
</evidence>
<dbReference type="AlphaFoldDB" id="A0A6L2MHV5"/>
<proteinExistence type="predicted"/>
<comment type="caution">
    <text evidence="2">The sequence shown here is derived from an EMBL/GenBank/DDBJ whole genome shotgun (WGS) entry which is preliminary data.</text>
</comment>
<gene>
    <name evidence="2" type="ORF">Tci_045486</name>
</gene>
<protein>
    <submittedName>
        <fullName evidence="2">Uncharacterized protein</fullName>
    </submittedName>
</protein>
<dbReference type="EMBL" id="BKCJ010006702">
    <property type="protein sequence ID" value="GEU73508.1"/>
    <property type="molecule type" value="Genomic_DNA"/>
</dbReference>
<feature type="region of interest" description="Disordered" evidence="1">
    <location>
        <begin position="125"/>
        <end position="208"/>
    </location>
</feature>
<reference evidence="2" key="1">
    <citation type="journal article" date="2019" name="Sci. Rep.">
        <title>Draft genome of Tanacetum cinerariifolium, the natural source of mosquito coil.</title>
        <authorList>
            <person name="Yamashiro T."/>
            <person name="Shiraishi A."/>
            <person name="Satake H."/>
            <person name="Nakayama K."/>
        </authorList>
    </citation>
    <scope>NUCLEOTIDE SEQUENCE</scope>
</reference>
<accession>A0A6L2MHV5</accession>
<feature type="compositionally biased region" description="Low complexity" evidence="1">
    <location>
        <begin position="196"/>
        <end position="207"/>
    </location>
</feature>
<sequence>MRLETTVPQNKDRFQGIIDVIKNSTCFKAFTISVKVLEIFTHQFWYTIKKVLGTDSYEFLVAIKNCRVDVEVFRNILDICPRVKGEEFTEVQDDDATLIFLIYLGYKGPLHKYTNILITRKRENQDVKTCHSPDSPKSSSITYSHNTSISPPSTINTIKQSRMMETVDVSKESKPKPAKKKSGSRSTRDVVIHDTPSAPKSKPAASKLKLKGTSRILGVPDESTVVSATSSEGAGTKLEVLNEEKDTDDEDAETESDEDEIYKYKIYMRKDVDVEMAKAKTVEHENKEKDAMTDASKPDVEKITEEHGDAEFAENAIGSNYRVKESTEFPFPSSSLSVSSIFGTQFLNSSFDISLTSVLKDFVEANVSSLMDIQVQQETPQIQSPSVKKVPVSMISKTANLPPIPEILTKTPVPTAILPPHVTPTILIVQQTTTPIPTPLITTKSPTINITVSESNALTTIRLRVAKLKKDMSELKKINLSAEALATFKSQVPNVVDEYIGSKLSDALQKTLQKHSADLIQKHFVKPTPESRKIQTLTVNLEQGSEKSASRF</sequence>